<dbReference type="RefSeq" id="WP_336602927.1">
    <property type="nucleotide sequence ID" value="NZ_JACFYJ010000198.1"/>
</dbReference>
<sequence>MTDRHQIASHLSLHSHFMGMTTPVDMPASTTDEATMRRRISMKQGHFAAILMCHLRRRPPEGLLIDRTDQVSRGYFYLAVLISEQRCTRSTGSGDPGIRWS</sequence>
<gene>
    <name evidence="1" type="ORF">H3V53_41870</name>
</gene>
<dbReference type="EMBL" id="JACFYJ010000198">
    <property type="protein sequence ID" value="MEI6003393.1"/>
    <property type="molecule type" value="Genomic_DNA"/>
</dbReference>
<keyword evidence="2" id="KW-1185">Reference proteome</keyword>
<name>A0ABU8J5Y0_9BURK</name>
<organism evidence="1 2">
    <name type="scientific">Paraburkholderia bengalensis</name>
    <dbReference type="NCBI Taxonomy" id="2747562"/>
    <lineage>
        <taxon>Bacteria</taxon>
        <taxon>Pseudomonadati</taxon>
        <taxon>Pseudomonadota</taxon>
        <taxon>Betaproteobacteria</taxon>
        <taxon>Burkholderiales</taxon>
        <taxon>Burkholderiaceae</taxon>
        <taxon>Paraburkholderia</taxon>
    </lineage>
</organism>
<comment type="caution">
    <text evidence="1">The sequence shown here is derived from an EMBL/GenBank/DDBJ whole genome shotgun (WGS) entry which is preliminary data.</text>
</comment>
<evidence type="ECO:0008006" key="3">
    <source>
        <dbReference type="Google" id="ProtNLM"/>
    </source>
</evidence>
<evidence type="ECO:0000313" key="2">
    <source>
        <dbReference type="Proteomes" id="UP001386437"/>
    </source>
</evidence>
<accession>A0ABU8J5Y0</accession>
<proteinExistence type="predicted"/>
<protein>
    <recommendedName>
        <fullName evidence="3">Transposase</fullName>
    </recommendedName>
</protein>
<dbReference type="Proteomes" id="UP001386437">
    <property type="component" value="Unassembled WGS sequence"/>
</dbReference>
<reference evidence="1 2" key="1">
    <citation type="journal article" date="2022" name="Arch. Microbiol.">
        <title>Paraburkholderia bengalensis sp. nov. isolated from roots of Oryza sativa, IR64.</title>
        <authorList>
            <person name="Nag P."/>
            <person name="Mondal N."/>
            <person name="Sarkar J."/>
            <person name="Das S."/>
        </authorList>
    </citation>
    <scope>NUCLEOTIDE SEQUENCE [LARGE SCALE GENOMIC DNA]</scope>
    <source>
        <strain evidence="1 2">IR64_4_BI</strain>
    </source>
</reference>
<evidence type="ECO:0000313" key="1">
    <source>
        <dbReference type="EMBL" id="MEI6003393.1"/>
    </source>
</evidence>